<evidence type="ECO:0000256" key="2">
    <source>
        <dbReference type="ARBA" id="ARBA00022801"/>
    </source>
</evidence>
<name>A0A517XRN2_9BACT</name>
<proteinExistence type="predicted"/>
<dbReference type="PANTHER" id="PTHR38764">
    <property type="entry name" value="ACYL CARRIER PROTEIN PHOSPHODIESTERASE"/>
    <property type="match status" value="1"/>
</dbReference>
<evidence type="ECO:0000256" key="3">
    <source>
        <dbReference type="ARBA" id="ARBA00023098"/>
    </source>
</evidence>
<dbReference type="GO" id="GO:0008770">
    <property type="term" value="F:[acyl-carrier-protein] phosphodiesterase activity"/>
    <property type="evidence" value="ECO:0007669"/>
    <property type="project" value="UniProtKB-EC"/>
</dbReference>
<dbReference type="OrthoDB" id="8442777at2"/>
<dbReference type="InterPro" id="IPR007431">
    <property type="entry name" value="ACP_PD"/>
</dbReference>
<dbReference type="PANTHER" id="PTHR38764:SF1">
    <property type="entry name" value="ACYL CARRIER PROTEIN PHOSPHODIESTERASE"/>
    <property type="match status" value="1"/>
</dbReference>
<gene>
    <name evidence="4" type="primary">acpH</name>
    <name evidence="4" type="ORF">ETAA1_21160</name>
</gene>
<keyword evidence="1" id="KW-0444">Lipid biosynthesis</keyword>
<organism evidence="4 5">
    <name type="scientific">Urbifossiella limnaea</name>
    <dbReference type="NCBI Taxonomy" id="2528023"/>
    <lineage>
        <taxon>Bacteria</taxon>
        <taxon>Pseudomonadati</taxon>
        <taxon>Planctomycetota</taxon>
        <taxon>Planctomycetia</taxon>
        <taxon>Gemmatales</taxon>
        <taxon>Gemmataceae</taxon>
        <taxon>Urbifossiella</taxon>
    </lineage>
</organism>
<keyword evidence="2 4" id="KW-0378">Hydrolase</keyword>
<reference evidence="4 5" key="1">
    <citation type="submission" date="2019-02" db="EMBL/GenBank/DDBJ databases">
        <title>Deep-cultivation of Planctomycetes and their phenomic and genomic characterization uncovers novel biology.</title>
        <authorList>
            <person name="Wiegand S."/>
            <person name="Jogler M."/>
            <person name="Boedeker C."/>
            <person name="Pinto D."/>
            <person name="Vollmers J."/>
            <person name="Rivas-Marin E."/>
            <person name="Kohn T."/>
            <person name="Peeters S.H."/>
            <person name="Heuer A."/>
            <person name="Rast P."/>
            <person name="Oberbeckmann S."/>
            <person name="Bunk B."/>
            <person name="Jeske O."/>
            <person name="Meyerdierks A."/>
            <person name="Storesund J.E."/>
            <person name="Kallscheuer N."/>
            <person name="Luecker S."/>
            <person name="Lage O.M."/>
            <person name="Pohl T."/>
            <person name="Merkel B.J."/>
            <person name="Hornburger P."/>
            <person name="Mueller R.-W."/>
            <person name="Bruemmer F."/>
            <person name="Labrenz M."/>
            <person name="Spormann A.M."/>
            <person name="Op den Camp H."/>
            <person name="Overmann J."/>
            <person name="Amann R."/>
            <person name="Jetten M.S.M."/>
            <person name="Mascher T."/>
            <person name="Medema M.H."/>
            <person name="Devos D.P."/>
            <person name="Kaster A.-K."/>
            <person name="Ovreas L."/>
            <person name="Rohde M."/>
            <person name="Galperin M.Y."/>
            <person name="Jogler C."/>
        </authorList>
    </citation>
    <scope>NUCLEOTIDE SEQUENCE [LARGE SCALE GENOMIC DNA]</scope>
    <source>
        <strain evidence="4 5">ETA_A1</strain>
    </source>
</reference>
<dbReference type="Proteomes" id="UP000319576">
    <property type="component" value="Chromosome"/>
</dbReference>
<dbReference type="EMBL" id="CP036273">
    <property type="protein sequence ID" value="QDU20171.1"/>
    <property type="molecule type" value="Genomic_DNA"/>
</dbReference>
<dbReference type="AlphaFoldDB" id="A0A517XRN2"/>
<keyword evidence="3" id="KW-0443">Lipid metabolism</keyword>
<evidence type="ECO:0000313" key="5">
    <source>
        <dbReference type="Proteomes" id="UP000319576"/>
    </source>
</evidence>
<dbReference type="Pfam" id="PF04336">
    <property type="entry name" value="ACP_PD"/>
    <property type="match status" value="1"/>
</dbReference>
<keyword evidence="5" id="KW-1185">Reference proteome</keyword>
<accession>A0A517XRN2</accession>
<sequence>MNFLAHLHLAAPDRGRMLGGVLADLLKPVEITALPTDVVEGVRLHRLIDGFTDRHPVVQRSIRRVSAGLGWFSGIVVDVYYDHLLARSWAEYAAGPLRDFADHCYALFRDAAPGLPVEGQRFAYHFAADDRLVRYGTADGITDTLDRVSARIAARMPTRAVRLRDAMPALLAADAELAADFRVFYPELIAYAAAERDAHP</sequence>
<dbReference type="EC" id="3.1.4.14" evidence="4"/>
<evidence type="ECO:0000313" key="4">
    <source>
        <dbReference type="EMBL" id="QDU20171.1"/>
    </source>
</evidence>
<dbReference type="KEGG" id="uli:ETAA1_21160"/>
<dbReference type="GO" id="GO:0006633">
    <property type="term" value="P:fatty acid biosynthetic process"/>
    <property type="evidence" value="ECO:0007669"/>
    <property type="project" value="InterPro"/>
</dbReference>
<dbReference type="RefSeq" id="WP_145237276.1">
    <property type="nucleotide sequence ID" value="NZ_CP036273.1"/>
</dbReference>
<protein>
    <submittedName>
        <fullName evidence="4">Acyl carrier protein phosphodiesterase</fullName>
        <ecNumber evidence="4">3.1.4.14</ecNumber>
    </submittedName>
</protein>
<evidence type="ECO:0000256" key="1">
    <source>
        <dbReference type="ARBA" id="ARBA00022516"/>
    </source>
</evidence>